<dbReference type="SUPFAM" id="SSF51905">
    <property type="entry name" value="FAD/NAD(P)-binding domain"/>
    <property type="match status" value="1"/>
</dbReference>
<evidence type="ECO:0000313" key="4">
    <source>
        <dbReference type="Proteomes" id="UP001165679"/>
    </source>
</evidence>
<dbReference type="GO" id="GO:0005737">
    <property type="term" value="C:cytoplasm"/>
    <property type="evidence" value="ECO:0007669"/>
    <property type="project" value="TreeGrafter"/>
</dbReference>
<feature type="domain" description="FAD dependent oxidoreductase" evidence="2">
    <location>
        <begin position="11"/>
        <end position="366"/>
    </location>
</feature>
<protein>
    <submittedName>
        <fullName evidence="3">FAD-binding oxidoreductase</fullName>
    </submittedName>
</protein>
<proteinExistence type="predicted"/>
<sequence length="417" mass="44562">MNERGTPERADAVVVGAGALGAATAFHLAKAGLSVALLDKAELGSQTSPRAAGLSGQLRSDAAMTRIAVKAVQKIVNFQAETGEPMVFFQPGSLKIARRPEHEAQLHEEVAQGTQLGLDVAIISLDEARRLMPYLVTEGVRAVMHMRTDIYLEPVQIPAGYARASARLGATLLANTPVEEIVTEGGAVAGVRTPSGEIRTRIVVDAAGAWLRVVAAQGGATVKLVPTRHQLMVTVPLPNVRPNQPITRIIDANVYVRPEKGGLMLGGYEPDPAQYDMRDLPPDFRIENLALDLSVLRRLAESVAPQFPIFRDVAVQEHRGGLPTMTADGEHILGPAPGVSGLYVIGGCCVGGLSTAPALGELLAEWITQGRPSIDVSFMAPDRLATGLAENKLRDLCRLQYAHHYWSPETMPRLAAD</sequence>
<dbReference type="AlphaFoldDB" id="A0AA41YKL7"/>
<keyword evidence="1" id="KW-0560">Oxidoreductase</keyword>
<dbReference type="Pfam" id="PF01266">
    <property type="entry name" value="DAO"/>
    <property type="match status" value="1"/>
</dbReference>
<comment type="caution">
    <text evidence="3">The sequence shown here is derived from an EMBL/GenBank/DDBJ whole genome shotgun (WGS) entry which is preliminary data.</text>
</comment>
<reference evidence="3" key="2">
    <citation type="submission" date="2022-10" db="EMBL/GenBank/DDBJ databases">
        <authorList>
            <person name="Trinh H.N."/>
        </authorList>
    </citation>
    <scope>NUCLEOTIDE SEQUENCE</scope>
    <source>
        <strain evidence="3">RN2-1</strain>
    </source>
</reference>
<dbReference type="RefSeq" id="WP_264714222.1">
    <property type="nucleotide sequence ID" value="NZ_JAPDNT010000009.1"/>
</dbReference>
<keyword evidence="4" id="KW-1185">Reference proteome</keyword>
<name>A0AA41YKL7_9PROT</name>
<dbReference type="PANTHER" id="PTHR13847:SF287">
    <property type="entry name" value="FAD-DEPENDENT OXIDOREDUCTASE DOMAIN-CONTAINING PROTEIN 1"/>
    <property type="match status" value="1"/>
</dbReference>
<dbReference type="EMBL" id="JAPDNT010000009">
    <property type="protein sequence ID" value="MCW3475506.1"/>
    <property type="molecule type" value="Genomic_DNA"/>
</dbReference>
<dbReference type="GO" id="GO:0016491">
    <property type="term" value="F:oxidoreductase activity"/>
    <property type="evidence" value="ECO:0007669"/>
    <property type="project" value="UniProtKB-KW"/>
</dbReference>
<dbReference type="Gene3D" id="3.30.9.10">
    <property type="entry name" value="D-Amino Acid Oxidase, subunit A, domain 2"/>
    <property type="match status" value="1"/>
</dbReference>
<gene>
    <name evidence="3" type="ORF">OL599_13055</name>
</gene>
<accession>A0AA41YKL7</accession>
<evidence type="ECO:0000256" key="1">
    <source>
        <dbReference type="ARBA" id="ARBA00023002"/>
    </source>
</evidence>
<evidence type="ECO:0000259" key="2">
    <source>
        <dbReference type="Pfam" id="PF01266"/>
    </source>
</evidence>
<dbReference type="InterPro" id="IPR006076">
    <property type="entry name" value="FAD-dep_OxRdtase"/>
</dbReference>
<dbReference type="SUPFAM" id="SSF54373">
    <property type="entry name" value="FAD-linked reductases, C-terminal domain"/>
    <property type="match status" value="1"/>
</dbReference>
<evidence type="ECO:0000313" key="3">
    <source>
        <dbReference type="EMBL" id="MCW3475506.1"/>
    </source>
</evidence>
<organism evidence="3 4">
    <name type="scientific">Limobrevibacterium gyesilva</name>
    <dbReference type="NCBI Taxonomy" id="2991712"/>
    <lineage>
        <taxon>Bacteria</taxon>
        <taxon>Pseudomonadati</taxon>
        <taxon>Pseudomonadota</taxon>
        <taxon>Alphaproteobacteria</taxon>
        <taxon>Acetobacterales</taxon>
        <taxon>Acetobacteraceae</taxon>
        <taxon>Limobrevibacterium</taxon>
    </lineage>
</organism>
<dbReference type="PANTHER" id="PTHR13847">
    <property type="entry name" value="SARCOSINE DEHYDROGENASE-RELATED"/>
    <property type="match status" value="1"/>
</dbReference>
<reference evidence="3" key="1">
    <citation type="submission" date="2022-09" db="EMBL/GenBank/DDBJ databases">
        <title>Rhodovastum sp. nov. RN2-1 isolated from soil in Seongnam, South Korea.</title>
        <authorList>
            <person name="Le N.T."/>
        </authorList>
    </citation>
    <scope>NUCLEOTIDE SEQUENCE</scope>
    <source>
        <strain evidence="3">RN2-1</strain>
    </source>
</reference>
<dbReference type="Gene3D" id="3.50.50.60">
    <property type="entry name" value="FAD/NAD(P)-binding domain"/>
    <property type="match status" value="1"/>
</dbReference>
<dbReference type="InterPro" id="IPR036188">
    <property type="entry name" value="FAD/NAD-bd_sf"/>
</dbReference>
<dbReference type="Proteomes" id="UP001165679">
    <property type="component" value="Unassembled WGS sequence"/>
</dbReference>